<keyword evidence="4" id="KW-0496">Mitochondrion</keyword>
<dbReference type="Gene3D" id="3.30.230.10">
    <property type="match status" value="1"/>
</dbReference>
<evidence type="ECO:0000313" key="11">
    <source>
        <dbReference type="EMBL" id="CAB3264011.1"/>
    </source>
</evidence>
<dbReference type="FunFam" id="3.30.230.10:FF:000002">
    <property type="entry name" value="30S ribosomal protein S5"/>
    <property type="match status" value="1"/>
</dbReference>
<dbReference type="PROSITE" id="PS50881">
    <property type="entry name" value="S5_DSRBD"/>
    <property type="match status" value="1"/>
</dbReference>
<comment type="subcellular location">
    <subcellularLocation>
        <location evidence="1">Mitochondrion</location>
    </subcellularLocation>
</comment>
<dbReference type="SUPFAM" id="SSF54211">
    <property type="entry name" value="Ribosomal protein S5 domain 2-like"/>
    <property type="match status" value="1"/>
</dbReference>
<organism evidence="11">
    <name type="scientific">Phallusia mammillata</name>
    <dbReference type="NCBI Taxonomy" id="59560"/>
    <lineage>
        <taxon>Eukaryota</taxon>
        <taxon>Metazoa</taxon>
        <taxon>Chordata</taxon>
        <taxon>Tunicata</taxon>
        <taxon>Ascidiacea</taxon>
        <taxon>Phlebobranchia</taxon>
        <taxon>Ascidiidae</taxon>
        <taxon>Phallusia</taxon>
    </lineage>
</organism>
<keyword evidence="5 8" id="KW-0687">Ribonucleoprotein</keyword>
<dbReference type="InterPro" id="IPR048584">
    <property type="entry name" value="Ribosomal_uS5m_N"/>
</dbReference>
<sequence length="384" mass="44359">MQSVTKKFNLFKVAFASAIQLTRQRHDFINQVTATALWNSVSPTKKRTGRGKRGQARKKVDLGRHKVLGENELGIEWPGLNAKTENKLYKRTRTEQQAYVEDREKFKQGFRREKTVVRGWTGAQWGGLRIPAPESTEDNSFEDFQCVLLQAARVAHRDKTVGRIYRLRCMVAVGNGKGVMGIAGSTSANISAAVRKARNKAFRRLHVIERYEDRTVYEDMFVAHHRTWMQIRKQPKGYGLHCHRAVTDICKLIGFKDMYVKTFGSTTMLNLMKCFLKGILKQETYQQKADRLGYHVVELDPRRCNYPVVLASPKKENEKTVPNDEYTEYMNQELLVRDVKKQNKSSWSHFYKAIHSNNRGIPVPKCPWLPEELTQLKYLSLDSS</sequence>
<keyword evidence="3 8" id="KW-0689">Ribosomal protein</keyword>
<dbReference type="GO" id="GO:0006412">
    <property type="term" value="P:translation"/>
    <property type="evidence" value="ECO:0007669"/>
    <property type="project" value="InterPro"/>
</dbReference>
<dbReference type="GO" id="GO:0003723">
    <property type="term" value="F:RNA binding"/>
    <property type="evidence" value="ECO:0007669"/>
    <property type="project" value="InterPro"/>
</dbReference>
<dbReference type="InterPro" id="IPR000851">
    <property type="entry name" value="Ribosomal_uS5"/>
</dbReference>
<dbReference type="GO" id="GO:0015935">
    <property type="term" value="C:small ribosomal subunit"/>
    <property type="evidence" value="ECO:0007669"/>
    <property type="project" value="UniProtKB-ARBA"/>
</dbReference>
<dbReference type="GO" id="GO:0005739">
    <property type="term" value="C:mitochondrion"/>
    <property type="evidence" value="ECO:0007669"/>
    <property type="project" value="UniProtKB-SubCell"/>
</dbReference>
<accession>A0A6F9DLE8</accession>
<dbReference type="InterPro" id="IPR020568">
    <property type="entry name" value="Ribosomal_Su5_D2-typ_SF"/>
</dbReference>
<evidence type="ECO:0000259" key="10">
    <source>
        <dbReference type="PROSITE" id="PS50881"/>
    </source>
</evidence>
<dbReference type="PANTHER" id="PTHR48277:SF1">
    <property type="entry name" value="MITOCHONDRIAL RIBOSOMAL PROTEIN S5"/>
    <property type="match status" value="1"/>
</dbReference>
<dbReference type="InterPro" id="IPR014721">
    <property type="entry name" value="Ribsml_uS5_D2-typ_fold_subgr"/>
</dbReference>
<evidence type="ECO:0000256" key="2">
    <source>
        <dbReference type="ARBA" id="ARBA00008945"/>
    </source>
</evidence>
<dbReference type="AlphaFoldDB" id="A0A6F9DLE8"/>
<evidence type="ECO:0000256" key="4">
    <source>
        <dbReference type="ARBA" id="ARBA00023128"/>
    </source>
</evidence>
<evidence type="ECO:0000256" key="9">
    <source>
        <dbReference type="RuleBase" id="RU003823"/>
    </source>
</evidence>
<dbReference type="InterPro" id="IPR005324">
    <property type="entry name" value="Ribosomal_uS5_C"/>
</dbReference>
<dbReference type="SUPFAM" id="SSF54768">
    <property type="entry name" value="dsRNA-binding domain-like"/>
    <property type="match status" value="1"/>
</dbReference>
<dbReference type="Pfam" id="PF21251">
    <property type="entry name" value="Ribosomal_uS5m_N"/>
    <property type="match status" value="1"/>
</dbReference>
<dbReference type="Pfam" id="PF00333">
    <property type="entry name" value="Ribosomal_S5"/>
    <property type="match status" value="1"/>
</dbReference>
<evidence type="ECO:0000256" key="1">
    <source>
        <dbReference type="ARBA" id="ARBA00004173"/>
    </source>
</evidence>
<reference evidence="11" key="1">
    <citation type="submission" date="2020-04" db="EMBL/GenBank/DDBJ databases">
        <authorList>
            <person name="Neveu A P."/>
        </authorList>
    </citation>
    <scope>NUCLEOTIDE SEQUENCE</scope>
    <source>
        <tissue evidence="11">Whole embryo</tissue>
    </source>
</reference>
<name>A0A6F9DLE8_9ASCI</name>
<evidence type="ECO:0000256" key="7">
    <source>
        <dbReference type="ARBA" id="ARBA00041606"/>
    </source>
</evidence>
<dbReference type="InterPro" id="IPR013810">
    <property type="entry name" value="Ribosomal_uS5_N"/>
</dbReference>
<evidence type="ECO:0000256" key="3">
    <source>
        <dbReference type="ARBA" id="ARBA00022980"/>
    </source>
</evidence>
<evidence type="ECO:0000256" key="5">
    <source>
        <dbReference type="ARBA" id="ARBA00023274"/>
    </source>
</evidence>
<evidence type="ECO:0000256" key="8">
    <source>
        <dbReference type="PROSITE-ProRule" id="PRU00268"/>
    </source>
</evidence>
<dbReference type="EMBL" id="LR788149">
    <property type="protein sequence ID" value="CAB3264011.1"/>
    <property type="molecule type" value="mRNA"/>
</dbReference>
<comment type="similarity">
    <text evidence="2 9">Belongs to the universal ribosomal protein uS5 family.</text>
</comment>
<protein>
    <recommendedName>
        <fullName evidence="6">Small ribosomal subunit protein uS5m</fullName>
    </recommendedName>
    <alternativeName>
        <fullName evidence="7">28S ribosomal protein S5, mitochondrial</fullName>
    </alternativeName>
</protein>
<dbReference type="PANTHER" id="PTHR48277">
    <property type="entry name" value="MITOCHONDRIAL RIBOSOMAL PROTEIN S5"/>
    <property type="match status" value="1"/>
</dbReference>
<feature type="domain" description="S5 DRBM" evidence="10">
    <location>
        <begin position="162"/>
        <end position="208"/>
    </location>
</feature>
<dbReference type="GO" id="GO:0003735">
    <property type="term" value="F:structural constituent of ribosome"/>
    <property type="evidence" value="ECO:0007669"/>
    <property type="project" value="UniProtKB-UniRule"/>
</dbReference>
<gene>
    <name evidence="11" type="primary">Mrps5</name>
</gene>
<proteinExistence type="evidence at transcript level"/>
<dbReference type="Gene3D" id="3.30.160.20">
    <property type="match status" value="1"/>
</dbReference>
<dbReference type="Pfam" id="PF03719">
    <property type="entry name" value="Ribosomal_S5_C"/>
    <property type="match status" value="1"/>
</dbReference>
<evidence type="ECO:0000256" key="6">
    <source>
        <dbReference type="ARBA" id="ARBA00039335"/>
    </source>
</evidence>